<keyword evidence="1" id="KW-1133">Transmembrane helix</keyword>
<protein>
    <submittedName>
        <fullName evidence="2">Uncharacterized protein</fullName>
    </submittedName>
</protein>
<sequence>MALYKCKHRGGGRRGGGHAELSSVWTARSEIYSRCLSGVPVSFYDVFVFVIAASASHALVRRRLLRTARGRPRTSRRLPPRMLMRAVGGGVCVCVVRKVVSRLQNYAAAGRRPTRPLPRVIFVGNCDDATRKTTNKRQTSKS</sequence>
<dbReference type="EMBL" id="JAAALK010000283">
    <property type="protein sequence ID" value="KAG8074861.1"/>
    <property type="molecule type" value="Genomic_DNA"/>
</dbReference>
<dbReference type="AlphaFoldDB" id="A0A8J5SFD2"/>
<comment type="caution">
    <text evidence="2">The sequence shown here is derived from an EMBL/GenBank/DDBJ whole genome shotgun (WGS) entry which is preliminary data.</text>
</comment>
<keyword evidence="3" id="KW-1185">Reference proteome</keyword>
<evidence type="ECO:0000313" key="2">
    <source>
        <dbReference type="EMBL" id="KAG8074861.1"/>
    </source>
</evidence>
<reference evidence="2" key="1">
    <citation type="journal article" date="2021" name="bioRxiv">
        <title>Whole Genome Assembly and Annotation of Northern Wild Rice, Zizania palustris L., Supports a Whole Genome Duplication in the Zizania Genus.</title>
        <authorList>
            <person name="Haas M."/>
            <person name="Kono T."/>
            <person name="Macchietto M."/>
            <person name="Millas R."/>
            <person name="McGilp L."/>
            <person name="Shao M."/>
            <person name="Duquette J."/>
            <person name="Hirsch C.N."/>
            <person name="Kimball J."/>
        </authorList>
    </citation>
    <scope>NUCLEOTIDE SEQUENCE</scope>
    <source>
        <tissue evidence="2">Fresh leaf tissue</tissue>
    </source>
</reference>
<keyword evidence="1" id="KW-0812">Transmembrane</keyword>
<accession>A0A8J5SFD2</accession>
<keyword evidence="1" id="KW-0472">Membrane</keyword>
<organism evidence="2 3">
    <name type="scientific">Zizania palustris</name>
    <name type="common">Northern wild rice</name>
    <dbReference type="NCBI Taxonomy" id="103762"/>
    <lineage>
        <taxon>Eukaryota</taxon>
        <taxon>Viridiplantae</taxon>
        <taxon>Streptophyta</taxon>
        <taxon>Embryophyta</taxon>
        <taxon>Tracheophyta</taxon>
        <taxon>Spermatophyta</taxon>
        <taxon>Magnoliopsida</taxon>
        <taxon>Liliopsida</taxon>
        <taxon>Poales</taxon>
        <taxon>Poaceae</taxon>
        <taxon>BOP clade</taxon>
        <taxon>Oryzoideae</taxon>
        <taxon>Oryzeae</taxon>
        <taxon>Zizaniinae</taxon>
        <taxon>Zizania</taxon>
    </lineage>
</organism>
<evidence type="ECO:0000313" key="3">
    <source>
        <dbReference type="Proteomes" id="UP000729402"/>
    </source>
</evidence>
<gene>
    <name evidence="2" type="ORF">GUJ93_ZPchr0006g46249</name>
</gene>
<evidence type="ECO:0000256" key="1">
    <source>
        <dbReference type="SAM" id="Phobius"/>
    </source>
</evidence>
<reference evidence="2" key="2">
    <citation type="submission" date="2021-02" db="EMBL/GenBank/DDBJ databases">
        <authorList>
            <person name="Kimball J.A."/>
            <person name="Haas M.W."/>
            <person name="Macchietto M."/>
            <person name="Kono T."/>
            <person name="Duquette J."/>
            <person name="Shao M."/>
        </authorList>
    </citation>
    <scope>NUCLEOTIDE SEQUENCE</scope>
    <source>
        <tissue evidence="2">Fresh leaf tissue</tissue>
    </source>
</reference>
<name>A0A8J5SFD2_ZIZPA</name>
<feature type="transmembrane region" description="Helical" evidence="1">
    <location>
        <begin position="41"/>
        <end position="61"/>
    </location>
</feature>
<proteinExistence type="predicted"/>
<dbReference type="Proteomes" id="UP000729402">
    <property type="component" value="Unassembled WGS sequence"/>
</dbReference>